<gene>
    <name evidence="1" type="ORF">BLSMQ_1411</name>
</gene>
<dbReference type="KEGG" id="blin:BLSMQ_1411"/>
<organism evidence="1 2">
    <name type="scientific">Brevibacterium aurantiacum</name>
    <dbReference type="NCBI Taxonomy" id="273384"/>
    <lineage>
        <taxon>Bacteria</taxon>
        <taxon>Bacillati</taxon>
        <taxon>Actinomycetota</taxon>
        <taxon>Actinomycetes</taxon>
        <taxon>Micrococcales</taxon>
        <taxon>Brevibacteriaceae</taxon>
        <taxon>Brevibacterium</taxon>
    </lineage>
</organism>
<evidence type="ECO:0000313" key="1">
    <source>
        <dbReference type="EMBL" id="AOP53121.1"/>
    </source>
</evidence>
<evidence type="ECO:0000313" key="2">
    <source>
        <dbReference type="Proteomes" id="UP000094793"/>
    </source>
</evidence>
<name>A0A1D7W275_BREAU</name>
<accession>A0A1D7W275</accession>
<reference evidence="2" key="1">
    <citation type="submission" date="2016-09" db="EMBL/GenBank/DDBJ databases">
        <title>Complete Genome Sequence of Brevibacterium linens SMQ-1335.</title>
        <authorList>
            <person name="de Melo A.G."/>
            <person name="Labrie S.J."/>
            <person name="Dumaresq J."/>
            <person name="Roberts R.J."/>
            <person name="Tremblay D.M."/>
            <person name="Moineau S."/>
        </authorList>
    </citation>
    <scope>NUCLEOTIDE SEQUENCE [LARGE SCALE GENOMIC DNA]</scope>
    <source>
        <strain evidence="2">SMQ-1335</strain>
    </source>
</reference>
<dbReference type="OrthoDB" id="3518524at2"/>
<protein>
    <submittedName>
        <fullName evidence="1">Uncharacterized protein</fullName>
    </submittedName>
</protein>
<dbReference type="RefSeq" id="WP_009885439.1">
    <property type="nucleotide sequence ID" value="NZ_AAGP01000063.1"/>
</dbReference>
<proteinExistence type="predicted"/>
<dbReference type="Proteomes" id="UP000094793">
    <property type="component" value="Chromosome"/>
</dbReference>
<sequence length="299" mass="33985">MVAKKFDRTQFFRTTSGFDRDDLEKVLWTLYWRGDARTRERVEELIDPSQVTVTAPAPPSAEVVRRNVKEFAALARARAYLARDRRVSPKERTRWRFTYKDHFAQSFAALSAGTGEEIRPAVEAVSTLITLACETEGFDYFRSEDPIEASKVVISEMVDQLWTGIGRALGPEELCRLSAVQIVHWERKYGWTRFGFGRTSEKESTLAEVLPRHLLTPDMWSSFTEHYIHELDTVAGKKSPSYGTVSARTDALEPLNKSLIERLHASGADDRIAALLDNRGLTANGRKRLRGYQRALDSN</sequence>
<dbReference type="eggNOG" id="ENOG50302US">
    <property type="taxonomic scope" value="Bacteria"/>
</dbReference>
<dbReference type="EMBL" id="CP017150">
    <property type="protein sequence ID" value="AOP53121.1"/>
    <property type="molecule type" value="Genomic_DNA"/>
</dbReference>
<dbReference type="AlphaFoldDB" id="A0A1D7W275"/>
<dbReference type="PATRIC" id="fig|1703.10.peg.1448"/>